<dbReference type="EMBL" id="JAATJV010251200">
    <property type="protein sequence ID" value="MBZ3875506.1"/>
    <property type="molecule type" value="Genomic_DNA"/>
</dbReference>
<proteinExistence type="predicted"/>
<evidence type="ECO:0000313" key="1">
    <source>
        <dbReference type="EMBL" id="MBZ3875506.1"/>
    </source>
</evidence>
<name>A0AA41SWW0_SCICA</name>
<sequence length="71" mass="7019">MAPTGSECMDCFAMDFGGDGAAQEGLTDSCQSGAVPNLAPSAAIVAAAALAVIPYTYASSICSPHPAIQLL</sequence>
<dbReference type="AlphaFoldDB" id="A0AA41SWW0"/>
<evidence type="ECO:0000313" key="2">
    <source>
        <dbReference type="Proteomes" id="UP001166674"/>
    </source>
</evidence>
<comment type="caution">
    <text evidence="1">The sequence shown here is derived from an EMBL/GenBank/DDBJ whole genome shotgun (WGS) entry which is preliminary data.</text>
</comment>
<protein>
    <submittedName>
        <fullName evidence="1">Polyadenylate-binding protein 4</fullName>
    </submittedName>
</protein>
<keyword evidence="2" id="KW-1185">Reference proteome</keyword>
<gene>
    <name evidence="1" type="ORF">SUZIE_133280</name>
</gene>
<dbReference type="Proteomes" id="UP001166674">
    <property type="component" value="Unassembled WGS sequence"/>
</dbReference>
<reference evidence="1" key="1">
    <citation type="submission" date="2020-03" db="EMBL/GenBank/DDBJ databases">
        <title>Studies in the Genomics of Life Span.</title>
        <authorList>
            <person name="Glass D."/>
        </authorList>
    </citation>
    <scope>NUCLEOTIDE SEQUENCE</scope>
    <source>
        <strain evidence="1">SUZIE</strain>
        <tissue evidence="1">Muscle</tissue>
    </source>
</reference>
<accession>A0AA41SWW0</accession>
<organism evidence="1 2">
    <name type="scientific">Sciurus carolinensis</name>
    <name type="common">Eastern gray squirrel</name>
    <dbReference type="NCBI Taxonomy" id="30640"/>
    <lineage>
        <taxon>Eukaryota</taxon>
        <taxon>Metazoa</taxon>
        <taxon>Chordata</taxon>
        <taxon>Craniata</taxon>
        <taxon>Vertebrata</taxon>
        <taxon>Euteleostomi</taxon>
        <taxon>Mammalia</taxon>
        <taxon>Eutheria</taxon>
        <taxon>Euarchontoglires</taxon>
        <taxon>Glires</taxon>
        <taxon>Rodentia</taxon>
        <taxon>Sciuromorpha</taxon>
        <taxon>Sciuridae</taxon>
        <taxon>Sciurinae</taxon>
        <taxon>Sciurini</taxon>
        <taxon>Sciurus</taxon>
    </lineage>
</organism>